<accession>A0ABP0URS5</accession>
<dbReference type="Proteomes" id="UP001497512">
    <property type="component" value="Chromosome 6"/>
</dbReference>
<organism evidence="1 2">
    <name type="scientific">Sphagnum troendelagicum</name>
    <dbReference type="NCBI Taxonomy" id="128251"/>
    <lineage>
        <taxon>Eukaryota</taxon>
        <taxon>Viridiplantae</taxon>
        <taxon>Streptophyta</taxon>
        <taxon>Embryophyta</taxon>
        <taxon>Bryophyta</taxon>
        <taxon>Sphagnophytina</taxon>
        <taxon>Sphagnopsida</taxon>
        <taxon>Sphagnales</taxon>
        <taxon>Sphagnaceae</taxon>
        <taxon>Sphagnum</taxon>
    </lineage>
</organism>
<name>A0ABP0URS5_9BRYO</name>
<keyword evidence="2" id="KW-1185">Reference proteome</keyword>
<reference evidence="1" key="1">
    <citation type="submission" date="2024-02" db="EMBL/GenBank/DDBJ databases">
        <authorList>
            <consortium name="ELIXIR-Norway"/>
            <consortium name="Elixir Norway"/>
        </authorList>
    </citation>
    <scope>NUCLEOTIDE SEQUENCE</scope>
</reference>
<evidence type="ECO:0000313" key="1">
    <source>
        <dbReference type="EMBL" id="CAK9228613.1"/>
    </source>
</evidence>
<proteinExistence type="predicted"/>
<gene>
    <name evidence="1" type="ORF">CSSPTR1EN2_LOCUS19253</name>
</gene>
<protein>
    <submittedName>
        <fullName evidence="1">Uncharacterized protein</fullName>
    </submittedName>
</protein>
<sequence>MSEDDRIVMHMLPEINTGPAAMGVSPYSGNEEDKADKIATDILPILETTIARTLLDKTVFPSEETKVETVEEEVNPLAREVYIEAYPVDILGYEENLNCLDELPTIETSDMLVRTADIPEGLILAADLEVLYDDRSETEVDD</sequence>
<evidence type="ECO:0000313" key="2">
    <source>
        <dbReference type="Proteomes" id="UP001497512"/>
    </source>
</evidence>
<dbReference type="EMBL" id="OZ019898">
    <property type="protein sequence ID" value="CAK9228613.1"/>
    <property type="molecule type" value="Genomic_DNA"/>
</dbReference>